<dbReference type="CDD" id="cd00082">
    <property type="entry name" value="HisKA"/>
    <property type="match status" value="1"/>
</dbReference>
<dbReference type="InterPro" id="IPR036890">
    <property type="entry name" value="HATPase_C_sf"/>
</dbReference>
<feature type="modified residue" description="4-aspartylphosphate" evidence="9">
    <location>
        <position position="549"/>
    </location>
</feature>
<evidence type="ECO:0000259" key="12">
    <source>
        <dbReference type="PROSITE" id="PS50112"/>
    </source>
</evidence>
<gene>
    <name evidence="14" type="ORF">ENSA7_74330</name>
</gene>
<dbReference type="EC" id="2.7.13.3" evidence="2"/>
<evidence type="ECO:0000256" key="1">
    <source>
        <dbReference type="ARBA" id="ARBA00000085"/>
    </source>
</evidence>
<dbReference type="InterPro" id="IPR003661">
    <property type="entry name" value="HisK_dim/P_dom"/>
</dbReference>
<evidence type="ECO:0000256" key="9">
    <source>
        <dbReference type="PROSITE-ProRule" id="PRU00169"/>
    </source>
</evidence>
<dbReference type="PRINTS" id="PR00344">
    <property type="entry name" value="BCTRLSENSOR"/>
</dbReference>
<evidence type="ECO:0000256" key="4">
    <source>
        <dbReference type="ARBA" id="ARBA00022679"/>
    </source>
</evidence>
<dbReference type="PROSITE" id="PS50113">
    <property type="entry name" value="PAC"/>
    <property type="match status" value="2"/>
</dbReference>
<dbReference type="Pfam" id="PF13426">
    <property type="entry name" value="PAS_9"/>
    <property type="match status" value="1"/>
</dbReference>
<dbReference type="InterPro" id="IPR013767">
    <property type="entry name" value="PAS_fold"/>
</dbReference>
<keyword evidence="8" id="KW-0902">Two-component regulatory system</keyword>
<dbReference type="GO" id="GO:0006355">
    <property type="term" value="P:regulation of DNA-templated transcription"/>
    <property type="evidence" value="ECO:0007669"/>
    <property type="project" value="InterPro"/>
</dbReference>
<dbReference type="InterPro" id="IPR001789">
    <property type="entry name" value="Sig_transdc_resp-reg_receiver"/>
</dbReference>
<dbReference type="InterPro" id="IPR000700">
    <property type="entry name" value="PAS-assoc_C"/>
</dbReference>
<dbReference type="EMBL" id="PVNL01000138">
    <property type="protein sequence ID" value="PRP95119.1"/>
    <property type="molecule type" value="Genomic_DNA"/>
</dbReference>
<accession>A0A2S9XQH1</accession>
<comment type="caution">
    <text evidence="14">The sequence shown here is derived from an EMBL/GenBank/DDBJ whole genome shotgun (WGS) entry which is preliminary data.</text>
</comment>
<keyword evidence="3 9" id="KW-0597">Phosphoprotein</keyword>
<feature type="domain" description="PAC" evidence="13">
    <location>
        <begin position="61"/>
        <end position="113"/>
    </location>
</feature>
<dbReference type="GO" id="GO:0005524">
    <property type="term" value="F:ATP binding"/>
    <property type="evidence" value="ECO:0007669"/>
    <property type="project" value="UniProtKB-KW"/>
</dbReference>
<dbReference type="NCBIfam" id="TIGR00229">
    <property type="entry name" value="sensory_box"/>
    <property type="match status" value="2"/>
</dbReference>
<dbReference type="SUPFAM" id="SSF55785">
    <property type="entry name" value="PYP-like sensor domain (PAS domain)"/>
    <property type="match status" value="2"/>
</dbReference>
<dbReference type="Gene3D" id="1.10.287.130">
    <property type="match status" value="1"/>
</dbReference>
<dbReference type="Gene3D" id="3.40.50.2300">
    <property type="match status" value="1"/>
</dbReference>
<dbReference type="InterPro" id="IPR011006">
    <property type="entry name" value="CheY-like_superfamily"/>
</dbReference>
<evidence type="ECO:0000313" key="15">
    <source>
        <dbReference type="Proteomes" id="UP000238823"/>
    </source>
</evidence>
<evidence type="ECO:0000256" key="3">
    <source>
        <dbReference type="ARBA" id="ARBA00022553"/>
    </source>
</evidence>
<feature type="domain" description="PAC" evidence="13">
    <location>
        <begin position="184"/>
        <end position="235"/>
    </location>
</feature>
<evidence type="ECO:0000256" key="8">
    <source>
        <dbReference type="ARBA" id="ARBA00023012"/>
    </source>
</evidence>
<dbReference type="InterPro" id="IPR003594">
    <property type="entry name" value="HATPase_dom"/>
</dbReference>
<comment type="catalytic activity">
    <reaction evidence="1">
        <text>ATP + protein L-histidine = ADP + protein N-phospho-L-histidine.</text>
        <dbReference type="EC" id="2.7.13.3"/>
    </reaction>
</comment>
<name>A0A2S9XQH1_9BACT</name>
<keyword evidence="4" id="KW-0808">Transferase</keyword>
<dbReference type="PROSITE" id="PS50112">
    <property type="entry name" value="PAS"/>
    <property type="match status" value="2"/>
</dbReference>
<evidence type="ECO:0000313" key="14">
    <source>
        <dbReference type="EMBL" id="PRP95119.1"/>
    </source>
</evidence>
<dbReference type="AlphaFoldDB" id="A0A2S9XQH1"/>
<keyword evidence="6" id="KW-0418">Kinase</keyword>
<dbReference type="InterPro" id="IPR000014">
    <property type="entry name" value="PAS"/>
</dbReference>
<dbReference type="GO" id="GO:0000155">
    <property type="term" value="F:phosphorelay sensor kinase activity"/>
    <property type="evidence" value="ECO:0007669"/>
    <property type="project" value="InterPro"/>
</dbReference>
<dbReference type="SMART" id="SM00091">
    <property type="entry name" value="PAS"/>
    <property type="match status" value="2"/>
</dbReference>
<dbReference type="PANTHER" id="PTHR43065:SF42">
    <property type="entry name" value="TWO-COMPONENT SENSOR PPRA"/>
    <property type="match status" value="1"/>
</dbReference>
<dbReference type="InterPro" id="IPR035965">
    <property type="entry name" value="PAS-like_dom_sf"/>
</dbReference>
<protein>
    <recommendedName>
        <fullName evidence="2">histidine kinase</fullName>
        <ecNumber evidence="2">2.7.13.3</ecNumber>
    </recommendedName>
</protein>
<feature type="domain" description="PAS" evidence="12">
    <location>
        <begin position="107"/>
        <end position="176"/>
    </location>
</feature>
<dbReference type="SMART" id="SM00387">
    <property type="entry name" value="HATPase_c"/>
    <property type="match status" value="1"/>
</dbReference>
<dbReference type="SUPFAM" id="SSF55874">
    <property type="entry name" value="ATPase domain of HSP90 chaperone/DNA topoisomerase II/histidine kinase"/>
    <property type="match status" value="1"/>
</dbReference>
<dbReference type="Pfam" id="PF00989">
    <property type="entry name" value="PAS"/>
    <property type="match status" value="1"/>
</dbReference>
<keyword evidence="5" id="KW-0547">Nucleotide-binding</keyword>
<evidence type="ECO:0000256" key="2">
    <source>
        <dbReference type="ARBA" id="ARBA00012438"/>
    </source>
</evidence>
<dbReference type="InterPro" id="IPR036097">
    <property type="entry name" value="HisK_dim/P_sf"/>
</dbReference>
<dbReference type="PANTHER" id="PTHR43065">
    <property type="entry name" value="SENSOR HISTIDINE KINASE"/>
    <property type="match status" value="1"/>
</dbReference>
<evidence type="ECO:0000259" key="10">
    <source>
        <dbReference type="PROSITE" id="PS50109"/>
    </source>
</evidence>
<dbReference type="InterPro" id="IPR005467">
    <property type="entry name" value="His_kinase_dom"/>
</dbReference>
<dbReference type="OrthoDB" id="5389345at2"/>
<organism evidence="14 15">
    <name type="scientific">Enhygromyxa salina</name>
    <dbReference type="NCBI Taxonomy" id="215803"/>
    <lineage>
        <taxon>Bacteria</taxon>
        <taxon>Pseudomonadati</taxon>
        <taxon>Myxococcota</taxon>
        <taxon>Polyangia</taxon>
        <taxon>Nannocystales</taxon>
        <taxon>Nannocystaceae</taxon>
        <taxon>Enhygromyxa</taxon>
    </lineage>
</organism>
<dbReference type="Gene3D" id="3.30.565.10">
    <property type="entry name" value="Histidine kinase-like ATPase, C-terminal domain"/>
    <property type="match status" value="1"/>
</dbReference>
<dbReference type="Proteomes" id="UP000238823">
    <property type="component" value="Unassembled WGS sequence"/>
</dbReference>
<keyword evidence="7" id="KW-0067">ATP-binding</keyword>
<dbReference type="PROSITE" id="PS50109">
    <property type="entry name" value="HIS_KIN"/>
    <property type="match status" value="1"/>
</dbReference>
<dbReference type="InterPro" id="IPR004358">
    <property type="entry name" value="Sig_transdc_His_kin-like_C"/>
</dbReference>
<dbReference type="SMART" id="SM00086">
    <property type="entry name" value="PAC"/>
    <property type="match status" value="2"/>
</dbReference>
<dbReference type="PROSITE" id="PS50110">
    <property type="entry name" value="RESPONSE_REGULATORY"/>
    <property type="match status" value="1"/>
</dbReference>
<evidence type="ECO:0000259" key="11">
    <source>
        <dbReference type="PROSITE" id="PS50110"/>
    </source>
</evidence>
<feature type="domain" description="Response regulatory" evidence="11">
    <location>
        <begin position="498"/>
        <end position="613"/>
    </location>
</feature>
<reference evidence="14 15" key="1">
    <citation type="submission" date="2018-03" db="EMBL/GenBank/DDBJ databases">
        <title>Draft Genome Sequences of the Obligatory Marine Myxobacteria Enhygromyxa salina SWB007.</title>
        <authorList>
            <person name="Poehlein A."/>
            <person name="Moghaddam J.A."/>
            <person name="Harms H."/>
            <person name="Alanjari M."/>
            <person name="Koenig G.M."/>
            <person name="Daniel R."/>
            <person name="Schaeberle T.F."/>
        </authorList>
    </citation>
    <scope>NUCLEOTIDE SEQUENCE [LARGE SCALE GENOMIC DNA]</scope>
    <source>
        <strain evidence="14 15">SWB007</strain>
    </source>
</reference>
<evidence type="ECO:0000256" key="6">
    <source>
        <dbReference type="ARBA" id="ARBA00022777"/>
    </source>
</evidence>
<evidence type="ECO:0000256" key="5">
    <source>
        <dbReference type="ARBA" id="ARBA00022741"/>
    </source>
</evidence>
<dbReference type="SUPFAM" id="SSF52172">
    <property type="entry name" value="CheY-like"/>
    <property type="match status" value="1"/>
</dbReference>
<dbReference type="Pfam" id="PF02518">
    <property type="entry name" value="HATPase_c"/>
    <property type="match status" value="1"/>
</dbReference>
<evidence type="ECO:0000259" key="13">
    <source>
        <dbReference type="PROSITE" id="PS50113"/>
    </source>
</evidence>
<feature type="domain" description="Histidine kinase" evidence="10">
    <location>
        <begin position="255"/>
        <end position="480"/>
    </location>
</feature>
<dbReference type="SMART" id="SM00448">
    <property type="entry name" value="REC"/>
    <property type="match status" value="1"/>
</dbReference>
<evidence type="ECO:0000256" key="7">
    <source>
        <dbReference type="ARBA" id="ARBA00022840"/>
    </source>
</evidence>
<dbReference type="InterPro" id="IPR001610">
    <property type="entry name" value="PAC"/>
</dbReference>
<feature type="domain" description="PAS" evidence="12">
    <location>
        <begin position="1"/>
        <end position="47"/>
    </location>
</feature>
<dbReference type="Pfam" id="PF00072">
    <property type="entry name" value="Response_reg"/>
    <property type="match status" value="1"/>
</dbReference>
<sequence length="622" mass="68172">MVVVRGDGIMALANAQAVRLFGHSREALIGQPIEMLIPKRLHEEHRNHRQVYAAKPSLRPMGSEMELFGLHVDGSEFPVEVSLSPVETKEGSVVIAAVRDITGRKKDAELLRQLVESAPDAMVIVDARGTIRLVNGQTERVFGYSRAALIGESVEALIPERLHAVHQRHRERYARGPTLRAMGAGMGKLLGRRPDGTEFPIEISLSPIETRDGLLISAAIRDITERQREEERRLSIEASLQHAQKLESLGVMAGGVAHDFNNLLVGVLGNAELVEAELPPDFPLRVQVQDIQAAAERAADLCLQLLAYAGKARVELQPTDLSALIRDMLHLIEIAVSKHHKLHLALDSSLPLILVDSTQVRQVVMNLLLNASEAISDRAGHITVTTNIRYFAQEYLRNCDVADRLEAGRYVVLSVKDDGSGMSQAVRCRIFEPFFTTKFTGRGIGLASVLGIVRAMGGAIQVESEVGAGTCVNVLFPLNTEQGLSEVETDTDGPKQPVILVVDDEQVVRSVASVALKQAGLPYLVAQSGFEALEILRAHRDEIGVVLLDLSMPGMSGAQCLHTMREECFDIEVILCSGYEEHDATRAVTDQYIGFVQKPWRVRHLLSEVRRALDTHASAAHT</sequence>
<dbReference type="SUPFAM" id="SSF47384">
    <property type="entry name" value="Homodimeric domain of signal transducing histidine kinase"/>
    <property type="match status" value="1"/>
</dbReference>
<dbReference type="Gene3D" id="3.30.450.20">
    <property type="entry name" value="PAS domain"/>
    <property type="match status" value="2"/>
</dbReference>
<proteinExistence type="predicted"/>
<dbReference type="CDD" id="cd00130">
    <property type="entry name" value="PAS"/>
    <property type="match status" value="2"/>
</dbReference>